<dbReference type="EMBL" id="PEXU01000038">
    <property type="protein sequence ID" value="PIS42520.1"/>
    <property type="molecule type" value="Genomic_DNA"/>
</dbReference>
<protein>
    <submittedName>
        <fullName evidence="2">Divalent-cation tolerance protein CutA</fullName>
    </submittedName>
</protein>
<proteinExistence type="inferred from homology"/>
<dbReference type="Pfam" id="PF03091">
    <property type="entry name" value="CutA1"/>
    <property type="match status" value="1"/>
</dbReference>
<evidence type="ECO:0000313" key="2">
    <source>
        <dbReference type="EMBL" id="PIS42520.1"/>
    </source>
</evidence>
<dbReference type="SUPFAM" id="SSF54913">
    <property type="entry name" value="GlnB-like"/>
    <property type="match status" value="1"/>
</dbReference>
<dbReference type="Gene3D" id="3.30.70.120">
    <property type="match status" value="1"/>
</dbReference>
<name>A0A2H0YVK9_9BACT</name>
<accession>A0A2H0YVK9</accession>
<dbReference type="PANTHER" id="PTHR23419">
    <property type="entry name" value="DIVALENT CATION TOLERANCE CUTA-RELATED"/>
    <property type="match status" value="1"/>
</dbReference>
<dbReference type="InterPro" id="IPR015867">
    <property type="entry name" value="N-reg_PII/ATP_PRibTrfase_C"/>
</dbReference>
<sequence length="101" mass="11976">MIFIYVVCSTGQEAKKIGMTCVKKRLAACANYFPIESIYWWRKKLVLDKEYALILKTRKENFSKIKSLVKKLHSYQVPCFCSWRADQVEKNYLGWLKENSK</sequence>
<dbReference type="AlphaFoldDB" id="A0A2H0YVK9"/>
<dbReference type="PANTHER" id="PTHR23419:SF8">
    <property type="entry name" value="FI09726P"/>
    <property type="match status" value="1"/>
</dbReference>
<evidence type="ECO:0000256" key="1">
    <source>
        <dbReference type="ARBA" id="ARBA00010169"/>
    </source>
</evidence>
<dbReference type="InterPro" id="IPR011322">
    <property type="entry name" value="N-reg_PII-like_a/b"/>
</dbReference>
<dbReference type="InterPro" id="IPR004323">
    <property type="entry name" value="Ion_tolerance_CutA"/>
</dbReference>
<evidence type="ECO:0000313" key="3">
    <source>
        <dbReference type="Proteomes" id="UP000231542"/>
    </source>
</evidence>
<reference evidence="2 3" key="1">
    <citation type="submission" date="2017-09" db="EMBL/GenBank/DDBJ databases">
        <title>Depth-based differentiation of microbial function through sediment-hosted aquifers and enrichment of novel symbionts in the deep terrestrial subsurface.</title>
        <authorList>
            <person name="Probst A.J."/>
            <person name="Ladd B."/>
            <person name="Jarett J.K."/>
            <person name="Geller-Mcgrath D.E."/>
            <person name="Sieber C.M."/>
            <person name="Emerson J.B."/>
            <person name="Anantharaman K."/>
            <person name="Thomas B.C."/>
            <person name="Malmstrom R."/>
            <person name="Stieglmeier M."/>
            <person name="Klingl A."/>
            <person name="Woyke T."/>
            <person name="Ryan C.M."/>
            <person name="Banfield J.F."/>
        </authorList>
    </citation>
    <scope>NUCLEOTIDE SEQUENCE [LARGE SCALE GENOMIC DNA]</scope>
    <source>
        <strain evidence="2">CG08_land_8_20_14_0_20_40_16</strain>
    </source>
</reference>
<dbReference type="GO" id="GO:0010038">
    <property type="term" value="P:response to metal ion"/>
    <property type="evidence" value="ECO:0007669"/>
    <property type="project" value="InterPro"/>
</dbReference>
<organism evidence="2 3">
    <name type="scientific">Candidatus Kerfeldbacteria bacterium CG08_land_8_20_14_0_20_40_16</name>
    <dbReference type="NCBI Taxonomy" id="2014244"/>
    <lineage>
        <taxon>Bacteria</taxon>
        <taxon>Candidatus Kerfeldiibacteriota</taxon>
    </lineage>
</organism>
<comment type="similarity">
    <text evidence="1">Belongs to the CutA family.</text>
</comment>
<dbReference type="GO" id="GO:0005507">
    <property type="term" value="F:copper ion binding"/>
    <property type="evidence" value="ECO:0007669"/>
    <property type="project" value="TreeGrafter"/>
</dbReference>
<gene>
    <name evidence="2" type="ORF">COT24_03050</name>
</gene>
<comment type="caution">
    <text evidence="2">The sequence shown here is derived from an EMBL/GenBank/DDBJ whole genome shotgun (WGS) entry which is preliminary data.</text>
</comment>
<dbReference type="Proteomes" id="UP000231542">
    <property type="component" value="Unassembled WGS sequence"/>
</dbReference>